<reference evidence="5 6" key="1">
    <citation type="journal article" date="2021" name="Environ. Microbiol.">
        <title>Gene family expansions and transcriptome signatures uncover fungal adaptations to wood decay.</title>
        <authorList>
            <person name="Hage H."/>
            <person name="Miyauchi S."/>
            <person name="Viragh M."/>
            <person name="Drula E."/>
            <person name="Min B."/>
            <person name="Chaduli D."/>
            <person name="Navarro D."/>
            <person name="Favel A."/>
            <person name="Norest M."/>
            <person name="Lesage-Meessen L."/>
            <person name="Balint B."/>
            <person name="Merenyi Z."/>
            <person name="de Eugenio L."/>
            <person name="Morin E."/>
            <person name="Martinez A.T."/>
            <person name="Baldrian P."/>
            <person name="Stursova M."/>
            <person name="Martinez M.J."/>
            <person name="Novotny C."/>
            <person name="Magnuson J.K."/>
            <person name="Spatafora J.W."/>
            <person name="Maurice S."/>
            <person name="Pangilinan J."/>
            <person name="Andreopoulos W."/>
            <person name="LaButti K."/>
            <person name="Hundley H."/>
            <person name="Na H."/>
            <person name="Kuo A."/>
            <person name="Barry K."/>
            <person name="Lipzen A."/>
            <person name="Henrissat B."/>
            <person name="Riley R."/>
            <person name="Ahrendt S."/>
            <person name="Nagy L.G."/>
            <person name="Grigoriev I.V."/>
            <person name="Martin F."/>
            <person name="Rosso M.N."/>
        </authorList>
    </citation>
    <scope>NUCLEOTIDE SEQUENCE [LARGE SCALE GENOMIC DNA]</scope>
    <source>
        <strain evidence="5 6">CIRM-BRFM 1785</strain>
    </source>
</reference>
<dbReference type="Pfam" id="PF00620">
    <property type="entry name" value="RhoGAP"/>
    <property type="match status" value="1"/>
</dbReference>
<organism evidence="5 6">
    <name type="scientific">Rhodofomes roseus</name>
    <dbReference type="NCBI Taxonomy" id="34475"/>
    <lineage>
        <taxon>Eukaryota</taxon>
        <taxon>Fungi</taxon>
        <taxon>Dikarya</taxon>
        <taxon>Basidiomycota</taxon>
        <taxon>Agaricomycotina</taxon>
        <taxon>Agaricomycetes</taxon>
        <taxon>Polyporales</taxon>
        <taxon>Rhodofomes</taxon>
    </lineage>
</organism>
<dbReference type="RefSeq" id="XP_047782975.1">
    <property type="nucleotide sequence ID" value="XM_047922649.1"/>
</dbReference>
<dbReference type="InterPro" id="IPR008936">
    <property type="entry name" value="Rho_GTPase_activation_prot"/>
</dbReference>
<feature type="region of interest" description="Disordered" evidence="1">
    <location>
        <begin position="18"/>
        <end position="59"/>
    </location>
</feature>
<dbReference type="CDD" id="cd00159">
    <property type="entry name" value="RhoGAP"/>
    <property type="match status" value="1"/>
</dbReference>
<dbReference type="SMART" id="SM00324">
    <property type="entry name" value="RhoGAP"/>
    <property type="match status" value="1"/>
</dbReference>
<feature type="region of interest" description="Disordered" evidence="1">
    <location>
        <begin position="610"/>
        <end position="636"/>
    </location>
</feature>
<feature type="region of interest" description="Disordered" evidence="1">
    <location>
        <begin position="450"/>
        <end position="561"/>
    </location>
</feature>
<comment type="caution">
    <text evidence="5">The sequence shown here is derived from an EMBL/GenBank/DDBJ whole genome shotgun (WGS) entry which is preliminary data.</text>
</comment>
<dbReference type="SUPFAM" id="SSF52087">
    <property type="entry name" value="CRAL/TRIO domain"/>
    <property type="match status" value="1"/>
</dbReference>
<keyword evidence="6" id="KW-1185">Reference proteome</keyword>
<dbReference type="InterPro" id="IPR001251">
    <property type="entry name" value="CRAL-TRIO_dom"/>
</dbReference>
<feature type="compositionally biased region" description="Low complexity" evidence="1">
    <location>
        <begin position="491"/>
        <end position="503"/>
    </location>
</feature>
<keyword evidence="2" id="KW-0472">Membrane</keyword>
<evidence type="ECO:0000259" key="4">
    <source>
        <dbReference type="PROSITE" id="PS50238"/>
    </source>
</evidence>
<dbReference type="PANTHER" id="PTHR45808">
    <property type="entry name" value="RHO GTPASE-ACTIVATING PROTEIN 68F"/>
    <property type="match status" value="1"/>
</dbReference>
<dbReference type="SMART" id="SM00516">
    <property type="entry name" value="SEC14"/>
    <property type="match status" value="1"/>
</dbReference>
<proteinExistence type="predicted"/>
<dbReference type="Gene3D" id="1.10.555.10">
    <property type="entry name" value="Rho GTPase activation protein"/>
    <property type="match status" value="1"/>
</dbReference>
<keyword evidence="2" id="KW-0812">Transmembrane</keyword>
<dbReference type="Pfam" id="PF13716">
    <property type="entry name" value="CRAL_TRIO_2"/>
    <property type="match status" value="1"/>
</dbReference>
<keyword evidence="2" id="KW-1133">Transmembrane helix</keyword>
<evidence type="ECO:0000313" key="5">
    <source>
        <dbReference type="EMBL" id="KAH9841676.1"/>
    </source>
</evidence>
<evidence type="ECO:0000259" key="3">
    <source>
        <dbReference type="PROSITE" id="PS50191"/>
    </source>
</evidence>
<evidence type="ECO:0000313" key="6">
    <source>
        <dbReference type="Proteomes" id="UP000814176"/>
    </source>
</evidence>
<dbReference type="GeneID" id="72003381"/>
<accession>A0ABQ8KUD2</accession>
<feature type="transmembrane region" description="Helical" evidence="2">
    <location>
        <begin position="151"/>
        <end position="171"/>
    </location>
</feature>
<dbReference type="InterPro" id="IPR000198">
    <property type="entry name" value="RhoGAP_dom"/>
</dbReference>
<dbReference type="EMBL" id="JADCUA010000003">
    <property type="protein sequence ID" value="KAH9841676.1"/>
    <property type="molecule type" value="Genomic_DNA"/>
</dbReference>
<feature type="domain" description="CRAL-TRIO" evidence="3">
    <location>
        <begin position="56"/>
        <end position="211"/>
    </location>
</feature>
<feature type="domain" description="Rho-GAP" evidence="4">
    <location>
        <begin position="227"/>
        <end position="442"/>
    </location>
</feature>
<evidence type="ECO:0000256" key="1">
    <source>
        <dbReference type="SAM" id="MobiDB-lite"/>
    </source>
</evidence>
<dbReference type="InterPro" id="IPR036865">
    <property type="entry name" value="CRAL-TRIO_dom_sf"/>
</dbReference>
<dbReference type="CDD" id="cd00170">
    <property type="entry name" value="SEC14"/>
    <property type="match status" value="1"/>
</dbReference>
<feature type="compositionally biased region" description="Pro residues" evidence="1">
    <location>
        <begin position="510"/>
        <end position="519"/>
    </location>
</feature>
<dbReference type="PROSITE" id="PS50238">
    <property type="entry name" value="RHOGAP"/>
    <property type="match status" value="1"/>
</dbReference>
<gene>
    <name evidence="5" type="ORF">C8Q71DRAFT_738198</name>
</gene>
<feature type="region of interest" description="Disordered" evidence="1">
    <location>
        <begin position="576"/>
        <end position="596"/>
    </location>
</feature>
<dbReference type="PANTHER" id="PTHR45808:SF2">
    <property type="entry name" value="RHO GTPASE-ACTIVATING PROTEIN 68F"/>
    <property type="match status" value="1"/>
</dbReference>
<protein>
    <submittedName>
        <fullName evidence="5">Rho GTPase activation protein</fullName>
    </submittedName>
</protein>
<evidence type="ECO:0000256" key="2">
    <source>
        <dbReference type="SAM" id="Phobius"/>
    </source>
</evidence>
<dbReference type="Gene3D" id="3.40.525.10">
    <property type="entry name" value="CRAL-TRIO lipid binding domain"/>
    <property type="match status" value="1"/>
</dbReference>
<feature type="compositionally biased region" description="Polar residues" evidence="1">
    <location>
        <begin position="552"/>
        <end position="561"/>
    </location>
</feature>
<name>A0ABQ8KUD2_9APHY</name>
<sequence length="636" mass="69428">MASNPISLKQRLAALSANMPGIRMDSPPSSPGWRRKNFFGTPSRSRTMDRDPPRQGQDGLESVMSRVIFQAGVDYETRPMVVMNASGLPDPREVNYDELLARILSYLDLYVESDYTVVFFAAGGRNTPGWNWVWKAYRSLSRKYRKNLKKLFIVHSTFFTKMLFSLAGTIISPKFFRKITYVTTLSELACHIPLTQIDVPPAVYQENLKHEKQITLPMPTRADLFGVPLEELMGYDGEKGGLPRVVKDCIQYLRATGLQDEGLFRRSPNSVMLKQAQQAYDRGHVVSLDRFGDPHLAAVLLKKYLRDLPTPLFPEHLYPLISRCPQPSDDPTDISSVIYIRETLMPELPHCSYILLATILQLMHEVSLRSATNRMDAHNLALVITPNLVSGSNPLRDVMMCSIPSGPAPFPTAPTSPTSSNMGKTTLGAVVKLCIQRYYEVFDEVPDRSEAIPQREFEPRPASPASSSGSARDRRAHDDDEEIDDAMLVMPIGPSGSGSSQPDGTHKPGRPAPPPPLPYKPRTLPNRAAASPPTSPSGRSAFTTLAGGRSGAPSSYTPYGTVNKARSTISIERGTARGKGSISVGRGAAKRTTGAGVEATDITAEGFFTAPDAPPVPVLPSQVKANGGSLPAGQSP</sequence>
<dbReference type="PROSITE" id="PS50191">
    <property type="entry name" value="CRAL_TRIO"/>
    <property type="match status" value="1"/>
</dbReference>
<dbReference type="SUPFAM" id="SSF48350">
    <property type="entry name" value="GTPase activation domain, GAP"/>
    <property type="match status" value="1"/>
</dbReference>
<feature type="compositionally biased region" description="Low complexity" evidence="1">
    <location>
        <begin position="585"/>
        <end position="596"/>
    </location>
</feature>
<dbReference type="Proteomes" id="UP000814176">
    <property type="component" value="Unassembled WGS sequence"/>
</dbReference>
<feature type="compositionally biased region" description="Basic and acidic residues" evidence="1">
    <location>
        <begin position="450"/>
        <end position="459"/>
    </location>
</feature>